<dbReference type="InterPro" id="IPR020934">
    <property type="entry name" value="Ribosomal_uS19_CS"/>
</dbReference>
<dbReference type="HAMAP" id="MF_00531">
    <property type="entry name" value="Ribosomal_uS19"/>
    <property type="match status" value="1"/>
</dbReference>
<organism evidence="9 10">
    <name type="scientific">Candidatus Beckwithbacteria bacterium CG10_big_fil_rev_8_21_14_0_10_34_10</name>
    <dbReference type="NCBI Taxonomy" id="1974495"/>
    <lineage>
        <taxon>Bacteria</taxon>
        <taxon>Candidatus Beckwithiibacteriota</taxon>
    </lineage>
</organism>
<evidence type="ECO:0000256" key="1">
    <source>
        <dbReference type="ARBA" id="ARBA00007345"/>
    </source>
</evidence>
<dbReference type="SUPFAM" id="SSF54570">
    <property type="entry name" value="Ribosomal protein S19"/>
    <property type="match status" value="1"/>
</dbReference>
<dbReference type="GO" id="GO:0000028">
    <property type="term" value="P:ribosomal small subunit assembly"/>
    <property type="evidence" value="ECO:0007669"/>
    <property type="project" value="TreeGrafter"/>
</dbReference>
<reference evidence="10" key="1">
    <citation type="submission" date="2017-09" db="EMBL/GenBank/DDBJ databases">
        <title>Depth-based differentiation of microbial function through sediment-hosted aquifers and enrichment of novel symbionts in the deep terrestrial subsurface.</title>
        <authorList>
            <person name="Probst A.J."/>
            <person name="Ladd B."/>
            <person name="Jarett J.K."/>
            <person name="Geller-Mcgrath D.E."/>
            <person name="Sieber C.M.K."/>
            <person name="Emerson J.B."/>
            <person name="Anantharaman K."/>
            <person name="Thomas B.C."/>
            <person name="Malmstrom R."/>
            <person name="Stieglmeier M."/>
            <person name="Klingl A."/>
            <person name="Woyke T."/>
            <person name="Ryan C.M."/>
            <person name="Banfield J.F."/>
        </authorList>
    </citation>
    <scope>NUCLEOTIDE SEQUENCE [LARGE SCALE GENOMIC DNA]</scope>
</reference>
<dbReference type="Pfam" id="PF00203">
    <property type="entry name" value="Ribosomal_S19"/>
    <property type="match status" value="1"/>
</dbReference>
<keyword evidence="2 7" id="KW-0699">rRNA-binding</keyword>
<evidence type="ECO:0000256" key="4">
    <source>
        <dbReference type="ARBA" id="ARBA00022980"/>
    </source>
</evidence>
<dbReference type="PANTHER" id="PTHR11880">
    <property type="entry name" value="RIBOSOMAL PROTEIN S19P FAMILY MEMBER"/>
    <property type="match status" value="1"/>
</dbReference>
<sequence length="94" mass="10855">MGRSSKKGPFIDQKLLKKVLIQKQTGRKEPIKTWARACQIPPEFVGHSFQVHNGRIFTELYVTEMMVGHRLGEFSPTRTFRGHGRMVKRTVTKT</sequence>
<evidence type="ECO:0000256" key="2">
    <source>
        <dbReference type="ARBA" id="ARBA00022730"/>
    </source>
</evidence>
<dbReference type="NCBIfam" id="TIGR01050">
    <property type="entry name" value="rpsS_bact"/>
    <property type="match status" value="1"/>
</dbReference>
<dbReference type="PANTHER" id="PTHR11880:SF8">
    <property type="entry name" value="SMALL RIBOSOMAL SUBUNIT PROTEIN US19M"/>
    <property type="match status" value="1"/>
</dbReference>
<dbReference type="AlphaFoldDB" id="A0A2H0W7S4"/>
<dbReference type="GO" id="GO:0005737">
    <property type="term" value="C:cytoplasm"/>
    <property type="evidence" value="ECO:0007669"/>
    <property type="project" value="UniProtKB-ARBA"/>
</dbReference>
<name>A0A2H0W7S4_9BACT</name>
<dbReference type="GO" id="GO:0015935">
    <property type="term" value="C:small ribosomal subunit"/>
    <property type="evidence" value="ECO:0007669"/>
    <property type="project" value="InterPro"/>
</dbReference>
<accession>A0A2H0W7S4</accession>
<dbReference type="GO" id="GO:0003735">
    <property type="term" value="F:structural constituent of ribosome"/>
    <property type="evidence" value="ECO:0007669"/>
    <property type="project" value="InterPro"/>
</dbReference>
<dbReference type="InterPro" id="IPR002222">
    <property type="entry name" value="Ribosomal_uS19"/>
</dbReference>
<evidence type="ECO:0000256" key="8">
    <source>
        <dbReference type="RuleBase" id="RU003485"/>
    </source>
</evidence>
<dbReference type="PIRSF" id="PIRSF002144">
    <property type="entry name" value="Ribosomal_S19"/>
    <property type="match status" value="1"/>
</dbReference>
<dbReference type="Gene3D" id="3.30.860.10">
    <property type="entry name" value="30s Ribosomal Protein S19, Chain A"/>
    <property type="match status" value="1"/>
</dbReference>
<dbReference type="InterPro" id="IPR023575">
    <property type="entry name" value="Ribosomal_uS19_SF"/>
</dbReference>
<gene>
    <name evidence="7" type="primary">rpsS</name>
    <name evidence="9" type="ORF">COT75_05210</name>
</gene>
<dbReference type="GO" id="GO:0019843">
    <property type="term" value="F:rRNA binding"/>
    <property type="evidence" value="ECO:0007669"/>
    <property type="project" value="UniProtKB-UniRule"/>
</dbReference>
<evidence type="ECO:0000313" key="10">
    <source>
        <dbReference type="Proteomes" id="UP000230093"/>
    </source>
</evidence>
<dbReference type="PROSITE" id="PS00323">
    <property type="entry name" value="RIBOSOMAL_S19"/>
    <property type="match status" value="1"/>
</dbReference>
<dbReference type="GO" id="GO:0006412">
    <property type="term" value="P:translation"/>
    <property type="evidence" value="ECO:0007669"/>
    <property type="project" value="UniProtKB-UniRule"/>
</dbReference>
<dbReference type="FunFam" id="3.30.860.10:FF:000001">
    <property type="entry name" value="30S ribosomal protein S19"/>
    <property type="match status" value="1"/>
</dbReference>
<dbReference type="PRINTS" id="PR00975">
    <property type="entry name" value="RIBOSOMALS19"/>
</dbReference>
<evidence type="ECO:0000256" key="5">
    <source>
        <dbReference type="ARBA" id="ARBA00023274"/>
    </source>
</evidence>
<protein>
    <recommendedName>
        <fullName evidence="6 7">Small ribosomal subunit protein uS19</fullName>
    </recommendedName>
</protein>
<evidence type="ECO:0000256" key="7">
    <source>
        <dbReference type="HAMAP-Rule" id="MF_00531"/>
    </source>
</evidence>
<comment type="function">
    <text evidence="7">Protein S19 forms a complex with S13 that binds strongly to the 16S ribosomal RNA.</text>
</comment>
<keyword evidence="3 7" id="KW-0694">RNA-binding</keyword>
<evidence type="ECO:0000313" key="9">
    <source>
        <dbReference type="EMBL" id="PIS08710.1"/>
    </source>
</evidence>
<evidence type="ECO:0000256" key="3">
    <source>
        <dbReference type="ARBA" id="ARBA00022884"/>
    </source>
</evidence>
<evidence type="ECO:0000256" key="6">
    <source>
        <dbReference type="ARBA" id="ARBA00035163"/>
    </source>
</evidence>
<keyword evidence="4 7" id="KW-0689">Ribosomal protein</keyword>
<keyword evidence="5 7" id="KW-0687">Ribonucleoprotein</keyword>
<proteinExistence type="inferred from homology"/>
<dbReference type="EMBL" id="PEZT01000029">
    <property type="protein sequence ID" value="PIS08710.1"/>
    <property type="molecule type" value="Genomic_DNA"/>
</dbReference>
<comment type="similarity">
    <text evidence="1 7 8">Belongs to the universal ribosomal protein uS19 family.</text>
</comment>
<comment type="caution">
    <text evidence="9">The sequence shown here is derived from an EMBL/GenBank/DDBJ whole genome shotgun (WGS) entry which is preliminary data.</text>
</comment>
<dbReference type="InterPro" id="IPR005732">
    <property type="entry name" value="Ribosomal_uS19_bac-type"/>
</dbReference>
<dbReference type="Proteomes" id="UP000230093">
    <property type="component" value="Unassembled WGS sequence"/>
</dbReference>